<dbReference type="RefSeq" id="WP_150443953.1">
    <property type="nucleotide sequence ID" value="NZ_VYQE01000001.1"/>
</dbReference>
<gene>
    <name evidence="2" type="ORF">F3S47_04275</name>
</gene>
<keyword evidence="3" id="KW-1185">Reference proteome</keyword>
<proteinExistence type="predicted"/>
<comment type="caution">
    <text evidence="2">The sequence shown here is derived from an EMBL/GenBank/DDBJ whole genome shotgun (WGS) entry which is preliminary data.</text>
</comment>
<name>A0A5J5GQY6_9RHOB</name>
<reference evidence="2 3" key="1">
    <citation type="submission" date="2019-09" db="EMBL/GenBank/DDBJ databases">
        <authorList>
            <person name="Park J.-S."/>
            <person name="Choi H.-J."/>
        </authorList>
    </citation>
    <scope>NUCLEOTIDE SEQUENCE [LARGE SCALE GENOMIC DNA]</scope>
    <source>
        <strain evidence="2 3">176SS1-4</strain>
    </source>
</reference>
<evidence type="ECO:0000256" key="1">
    <source>
        <dbReference type="SAM" id="Phobius"/>
    </source>
</evidence>
<dbReference type="Proteomes" id="UP000326554">
    <property type="component" value="Unassembled WGS sequence"/>
</dbReference>
<feature type="transmembrane region" description="Helical" evidence="1">
    <location>
        <begin position="38"/>
        <end position="54"/>
    </location>
</feature>
<evidence type="ECO:0000313" key="2">
    <source>
        <dbReference type="EMBL" id="KAA9010467.1"/>
    </source>
</evidence>
<dbReference type="AlphaFoldDB" id="A0A5J5GQY6"/>
<feature type="transmembrane region" description="Helical" evidence="1">
    <location>
        <begin position="66"/>
        <end position="85"/>
    </location>
</feature>
<evidence type="ECO:0000313" key="3">
    <source>
        <dbReference type="Proteomes" id="UP000326554"/>
    </source>
</evidence>
<accession>A0A5J5GQY6</accession>
<protein>
    <submittedName>
        <fullName evidence="2">Uncharacterized protein</fullName>
    </submittedName>
</protein>
<feature type="transmembrane region" description="Helical" evidence="1">
    <location>
        <begin position="91"/>
        <end position="112"/>
    </location>
</feature>
<keyword evidence="1" id="KW-0472">Membrane</keyword>
<organism evidence="2 3">
    <name type="scientific">Histidinibacterium aquaticum</name>
    <dbReference type="NCBI Taxonomy" id="2613962"/>
    <lineage>
        <taxon>Bacteria</taxon>
        <taxon>Pseudomonadati</taxon>
        <taxon>Pseudomonadota</taxon>
        <taxon>Alphaproteobacteria</taxon>
        <taxon>Rhodobacterales</taxon>
        <taxon>Paracoccaceae</taxon>
        <taxon>Histidinibacterium</taxon>
    </lineage>
</organism>
<keyword evidence="1" id="KW-1133">Transmembrane helix</keyword>
<dbReference type="EMBL" id="VYQE01000001">
    <property type="protein sequence ID" value="KAA9010467.1"/>
    <property type="molecule type" value="Genomic_DNA"/>
</dbReference>
<sequence>MPRHLFTLSILCTFIALAIALGAFLGTTIGSSGRIESLWLVAGTALIAATSLLVRLKWLPWRLERVLLVLVAVAQAVAIWAAWVAGSWPLAIAMGAALLLLLASLIGTRAAGLTSSSESSSRG</sequence>
<keyword evidence="1" id="KW-0812">Transmembrane</keyword>